<feature type="domain" description="FAD/NAD(P)-binding" evidence="5">
    <location>
        <begin position="5"/>
        <end position="286"/>
    </location>
</feature>
<organism evidence="6 7">
    <name type="scientific">Vibrio neptunius</name>
    <dbReference type="NCBI Taxonomy" id="170651"/>
    <lineage>
        <taxon>Bacteria</taxon>
        <taxon>Pseudomonadati</taxon>
        <taxon>Pseudomonadota</taxon>
        <taxon>Gammaproteobacteria</taxon>
        <taxon>Vibrionales</taxon>
        <taxon>Vibrionaceae</taxon>
        <taxon>Vibrio</taxon>
    </lineage>
</organism>
<dbReference type="Proteomes" id="UP000779070">
    <property type="component" value="Unassembled WGS sequence"/>
</dbReference>
<sequence length="334" mass="37022">MALPIVIIGTGASGIAAAKAIRKINSEVELILITNGDGYTYTKPKLSLICKNDFDEQSLNIKNKKEIETTLSCSVLSNVQVISINTEESYIALDNNQKIAFHSLVIASGATPKKSTASLTSTFFIHSYNCIEGYRKLLKRIKNAKSVAIVGAGVVGCEIAYDLSCKLEQVYLLCNKELILKNTAPKSISNEIEHRLSQRNVKVLKNCEDISYKKEKSTNEIHFSSNQEKKILPVDLVIETIGIKPNVRFIEGSHININNGVIVNNQLKTNIDNIYALGDCASYKGKTISNLQFINKCALIISENIFDKKSKLEENNYNLFIKVGLPIINQTFTI</sequence>
<comment type="cofactor">
    <cofactor evidence="1">
        <name>FAD</name>
        <dbReference type="ChEBI" id="CHEBI:57692"/>
    </cofactor>
</comment>
<accession>A0ABS3A3H0</accession>
<keyword evidence="4" id="KW-0274">FAD</keyword>
<dbReference type="InterPro" id="IPR050260">
    <property type="entry name" value="FAD-bd_OxRdtase"/>
</dbReference>
<evidence type="ECO:0000256" key="4">
    <source>
        <dbReference type="ARBA" id="ARBA00022827"/>
    </source>
</evidence>
<protein>
    <submittedName>
        <fullName evidence="6">FAD-dependent oxidoreductase</fullName>
    </submittedName>
</protein>
<dbReference type="EMBL" id="JAFHLB010000020">
    <property type="protein sequence ID" value="MBN3579040.1"/>
    <property type="molecule type" value="Genomic_DNA"/>
</dbReference>
<dbReference type="SUPFAM" id="SSF51905">
    <property type="entry name" value="FAD/NAD(P)-binding domain"/>
    <property type="match status" value="1"/>
</dbReference>
<evidence type="ECO:0000256" key="3">
    <source>
        <dbReference type="ARBA" id="ARBA00022630"/>
    </source>
</evidence>
<evidence type="ECO:0000313" key="6">
    <source>
        <dbReference type="EMBL" id="MBN3579040.1"/>
    </source>
</evidence>
<dbReference type="InterPro" id="IPR036188">
    <property type="entry name" value="FAD/NAD-bd_sf"/>
</dbReference>
<dbReference type="Gene3D" id="3.50.50.60">
    <property type="entry name" value="FAD/NAD(P)-binding domain"/>
    <property type="match status" value="2"/>
</dbReference>
<dbReference type="PANTHER" id="PTHR43429:SF3">
    <property type="entry name" value="NITRITE REDUCTASE [NAD(P)H]"/>
    <property type="match status" value="1"/>
</dbReference>
<dbReference type="Pfam" id="PF07992">
    <property type="entry name" value="Pyr_redox_2"/>
    <property type="match status" value="1"/>
</dbReference>
<comment type="caution">
    <text evidence="6">The sequence shown here is derived from an EMBL/GenBank/DDBJ whole genome shotgun (WGS) entry which is preliminary data.</text>
</comment>
<gene>
    <name evidence="6" type="ORF">JYA62_15370</name>
</gene>
<dbReference type="PRINTS" id="PR00368">
    <property type="entry name" value="FADPNR"/>
</dbReference>
<dbReference type="RefSeq" id="WP_206371076.1">
    <property type="nucleotide sequence ID" value="NZ_CAWPTM010000091.1"/>
</dbReference>
<evidence type="ECO:0000256" key="1">
    <source>
        <dbReference type="ARBA" id="ARBA00001974"/>
    </source>
</evidence>
<evidence type="ECO:0000313" key="7">
    <source>
        <dbReference type="Proteomes" id="UP000779070"/>
    </source>
</evidence>
<dbReference type="PRINTS" id="PR00411">
    <property type="entry name" value="PNDRDTASEI"/>
</dbReference>
<comment type="similarity">
    <text evidence="2">Belongs to the FAD-dependent oxidoreductase family.</text>
</comment>
<evidence type="ECO:0000259" key="5">
    <source>
        <dbReference type="Pfam" id="PF07992"/>
    </source>
</evidence>
<dbReference type="PANTHER" id="PTHR43429">
    <property type="entry name" value="PYRIDINE NUCLEOTIDE-DISULFIDE OXIDOREDUCTASE DOMAIN-CONTAINING"/>
    <property type="match status" value="1"/>
</dbReference>
<reference evidence="6 7" key="1">
    <citation type="submission" date="2021-02" db="EMBL/GenBank/DDBJ databases">
        <title>Draft Genome Sequences of 5 Vibrio neptunius Strains Isolated From of Bivalve Hatcheries.</title>
        <authorList>
            <person name="Galvis F."/>
            <person name="Barja J.L."/>
            <person name="Lemos M.L."/>
            <person name="Balado M."/>
        </authorList>
    </citation>
    <scope>NUCLEOTIDE SEQUENCE [LARGE SCALE GENOMIC DNA]</scope>
    <source>
        <strain evidence="6 7">PP-145.98</strain>
    </source>
</reference>
<proteinExistence type="inferred from homology"/>
<keyword evidence="7" id="KW-1185">Reference proteome</keyword>
<evidence type="ECO:0000256" key="2">
    <source>
        <dbReference type="ARBA" id="ARBA00006442"/>
    </source>
</evidence>
<dbReference type="InterPro" id="IPR023753">
    <property type="entry name" value="FAD/NAD-binding_dom"/>
</dbReference>
<keyword evidence="3" id="KW-0285">Flavoprotein</keyword>
<name>A0ABS3A3H0_9VIBR</name>